<dbReference type="Gene3D" id="3.20.20.370">
    <property type="entry name" value="Glycoside hydrolase/deacetylase"/>
    <property type="match status" value="1"/>
</dbReference>
<keyword evidence="2" id="KW-0732">Signal</keyword>
<gene>
    <name evidence="4" type="ORF">QWY29_15870</name>
</gene>
<keyword evidence="5" id="KW-1185">Reference proteome</keyword>
<evidence type="ECO:0000313" key="4">
    <source>
        <dbReference type="EMBL" id="MDN4162846.1"/>
    </source>
</evidence>
<dbReference type="EMBL" id="JAUHJR010000007">
    <property type="protein sequence ID" value="MDN4162846.1"/>
    <property type="molecule type" value="Genomic_DNA"/>
</dbReference>
<proteinExistence type="predicted"/>
<accession>A0ABT8EYB3</accession>
<comment type="caution">
    <text evidence="4">The sequence shown here is derived from an EMBL/GenBank/DDBJ whole genome shotgun (WGS) entry which is preliminary data.</text>
</comment>
<dbReference type="InterPro" id="IPR011330">
    <property type="entry name" value="Glyco_hydro/deAcase_b/a-brl"/>
</dbReference>
<dbReference type="GO" id="GO:0016787">
    <property type="term" value="F:hydrolase activity"/>
    <property type="evidence" value="ECO:0007669"/>
    <property type="project" value="UniProtKB-KW"/>
</dbReference>
<dbReference type="Pfam" id="PF01522">
    <property type="entry name" value="Polysacc_deac_1"/>
    <property type="match status" value="1"/>
</dbReference>
<organism evidence="4 5">
    <name type="scientific">Nocardioides abyssi</name>
    <dbReference type="NCBI Taxonomy" id="3058370"/>
    <lineage>
        <taxon>Bacteria</taxon>
        <taxon>Bacillati</taxon>
        <taxon>Actinomycetota</taxon>
        <taxon>Actinomycetes</taxon>
        <taxon>Propionibacteriales</taxon>
        <taxon>Nocardioidaceae</taxon>
        <taxon>Nocardioides</taxon>
    </lineage>
</organism>
<evidence type="ECO:0000256" key="1">
    <source>
        <dbReference type="ARBA" id="ARBA00004613"/>
    </source>
</evidence>
<dbReference type="EC" id="3.-.-.-" evidence="4"/>
<protein>
    <submittedName>
        <fullName evidence="4">Polysaccharide deacetylase family protein</fullName>
        <ecNumber evidence="4">3.-.-.-</ecNumber>
    </submittedName>
</protein>
<evidence type="ECO:0000313" key="5">
    <source>
        <dbReference type="Proteomes" id="UP001168537"/>
    </source>
</evidence>
<dbReference type="PANTHER" id="PTHR34216">
    <property type="match status" value="1"/>
</dbReference>
<dbReference type="InterPro" id="IPR051398">
    <property type="entry name" value="Polysacch_Deacetylase"/>
</dbReference>
<dbReference type="CDD" id="cd10918">
    <property type="entry name" value="CE4_NodB_like_5s_6s"/>
    <property type="match status" value="1"/>
</dbReference>
<sequence length="275" mass="30171">MKTGTRAVATVVRPVVVARRTLATTHGLTLVGWHRVDGRTSDGLSTGVDDFRRHLDALEGWGAQVLPLTEAVERLRAGTLPERAVALTFDDGYASVVDTAWPILRERGLPMTLFVVSGILEGHRFAWDAHEADPCRVGRLRPATADELLAAAQEGLDIGSHTVSHPWLPELDDATLRHEMVDSRAALEELLGREVRSVAYPTGGWDPRVRAAALAAGYTVGITVDRGLNTDRVHPLSLRRAFVPADPVDLRHILDGAYTFLRPLDRWRSRGGPPW</sequence>
<name>A0ABT8EYB3_9ACTN</name>
<dbReference type="InterPro" id="IPR002509">
    <property type="entry name" value="NODB_dom"/>
</dbReference>
<evidence type="ECO:0000259" key="3">
    <source>
        <dbReference type="PROSITE" id="PS51677"/>
    </source>
</evidence>
<dbReference type="PANTHER" id="PTHR34216:SF3">
    <property type="entry name" value="POLY-BETA-1,6-N-ACETYL-D-GLUCOSAMINE N-DEACETYLASE"/>
    <property type="match status" value="1"/>
</dbReference>
<dbReference type="PROSITE" id="PS51677">
    <property type="entry name" value="NODB"/>
    <property type="match status" value="1"/>
</dbReference>
<dbReference type="RefSeq" id="WP_300961988.1">
    <property type="nucleotide sequence ID" value="NZ_JAUHJR010000007.1"/>
</dbReference>
<comment type="subcellular location">
    <subcellularLocation>
        <location evidence="1">Secreted</location>
    </subcellularLocation>
</comment>
<dbReference type="SUPFAM" id="SSF88713">
    <property type="entry name" value="Glycoside hydrolase/deacetylase"/>
    <property type="match status" value="1"/>
</dbReference>
<evidence type="ECO:0000256" key="2">
    <source>
        <dbReference type="ARBA" id="ARBA00022729"/>
    </source>
</evidence>
<feature type="domain" description="NodB homology" evidence="3">
    <location>
        <begin position="83"/>
        <end position="275"/>
    </location>
</feature>
<keyword evidence="4" id="KW-0378">Hydrolase</keyword>
<dbReference type="Proteomes" id="UP001168537">
    <property type="component" value="Unassembled WGS sequence"/>
</dbReference>
<reference evidence="4" key="1">
    <citation type="submission" date="2023-06" db="EMBL/GenBank/DDBJ databases">
        <title>Draft genome sequence of Nocardioides sp. SOB72.</title>
        <authorList>
            <person name="Zhang G."/>
        </authorList>
    </citation>
    <scope>NUCLEOTIDE SEQUENCE</scope>
    <source>
        <strain evidence="4">SOB72</strain>
    </source>
</reference>